<evidence type="ECO:0000256" key="1">
    <source>
        <dbReference type="ARBA" id="ARBA00008348"/>
    </source>
</evidence>
<dbReference type="PANTHER" id="PTHR47683">
    <property type="entry name" value="PSEUDOURIDINE SYNTHASE FAMILY PROTEIN-RELATED"/>
    <property type="match status" value="1"/>
</dbReference>
<evidence type="ECO:0000313" key="6">
    <source>
        <dbReference type="Proteomes" id="UP001056291"/>
    </source>
</evidence>
<feature type="domain" description="Pseudouridine synthase RsuA/RluA-like" evidence="4">
    <location>
        <begin position="3"/>
        <end position="149"/>
    </location>
</feature>
<dbReference type="InterPro" id="IPR050343">
    <property type="entry name" value="RsuA_PseudoU_synthase"/>
</dbReference>
<accession>A0ABY4W670</accession>
<dbReference type="InterPro" id="IPR006145">
    <property type="entry name" value="PsdUridine_synth_RsuA/RluA"/>
</dbReference>
<proteinExistence type="inferred from homology"/>
<comment type="similarity">
    <text evidence="1 3">Belongs to the pseudouridine synthase RsuA family.</text>
</comment>
<dbReference type="Gene3D" id="3.30.70.580">
    <property type="entry name" value="Pseudouridine synthase I, catalytic domain, N-terminal subdomain"/>
    <property type="match status" value="1"/>
</dbReference>
<gene>
    <name evidence="5" type="ORF">NBZ79_04940</name>
</gene>
<evidence type="ECO:0000259" key="4">
    <source>
        <dbReference type="Pfam" id="PF00849"/>
    </source>
</evidence>
<dbReference type="RefSeq" id="WP_251936000.1">
    <property type="nucleotide sequence ID" value="NZ_CP098747.1"/>
</dbReference>
<dbReference type="NCBIfam" id="TIGR00093">
    <property type="entry name" value="pseudouridine synthase"/>
    <property type="match status" value="1"/>
</dbReference>
<evidence type="ECO:0000256" key="2">
    <source>
        <dbReference type="ARBA" id="ARBA00023235"/>
    </source>
</evidence>
<dbReference type="InterPro" id="IPR042092">
    <property type="entry name" value="PsdUridine_s_RsuA/RluB/E/F_cat"/>
</dbReference>
<protein>
    <recommendedName>
        <fullName evidence="3">Pseudouridine synthase</fullName>
        <ecNumber evidence="3">5.4.99.-</ecNumber>
    </recommendedName>
</protein>
<keyword evidence="2 3" id="KW-0413">Isomerase</keyword>
<evidence type="ECO:0000256" key="3">
    <source>
        <dbReference type="RuleBase" id="RU003887"/>
    </source>
</evidence>
<sequence length="185" mass="20903">MSNYIAFHKPYGVLSQFTGEAGQKTLAEFGLPKNVYAAGRLDKDSEGLLILSDDGRFIKKLLDPDNAHERVYWVQVEGIPDDQTLAQLAKGVLIRNYKTKPCHVTRLVPQPELAPRVPPIRVRKNIPTSWIEITLTEGKNRQVRRMTAAVGLPTLRLIRQRVGKFRLRNLPQGKWQATEKAAITP</sequence>
<dbReference type="PANTHER" id="PTHR47683:SF2">
    <property type="entry name" value="RNA-BINDING S4 DOMAIN-CONTAINING PROTEIN"/>
    <property type="match status" value="1"/>
</dbReference>
<dbReference type="SUPFAM" id="SSF55120">
    <property type="entry name" value="Pseudouridine synthase"/>
    <property type="match status" value="1"/>
</dbReference>
<dbReference type="InterPro" id="IPR020094">
    <property type="entry name" value="TruA/RsuA/RluB/E/F_N"/>
</dbReference>
<dbReference type="EMBL" id="CP098747">
    <property type="protein sequence ID" value="USG62324.1"/>
    <property type="molecule type" value="Genomic_DNA"/>
</dbReference>
<dbReference type="Gene3D" id="3.30.70.1560">
    <property type="entry name" value="Alpha-L RNA-binding motif"/>
    <property type="match status" value="1"/>
</dbReference>
<dbReference type="EC" id="5.4.99.-" evidence="3"/>
<dbReference type="InterPro" id="IPR000748">
    <property type="entry name" value="PsdUridine_synth_RsuA/RluB/E/F"/>
</dbReference>
<reference evidence="5" key="1">
    <citation type="submission" date="2022-06" db="EMBL/GenBank/DDBJ databases">
        <title>Sneathiella actinostolidae sp. nov., isolated from a sea anemonein the Western Pacific Ocean.</title>
        <authorList>
            <person name="Wei M.J."/>
        </authorList>
    </citation>
    <scope>NUCLEOTIDE SEQUENCE</scope>
    <source>
        <strain evidence="5">PHK-P5</strain>
    </source>
</reference>
<dbReference type="PROSITE" id="PS01149">
    <property type="entry name" value="PSI_RSU"/>
    <property type="match status" value="1"/>
</dbReference>
<dbReference type="InterPro" id="IPR020103">
    <property type="entry name" value="PsdUridine_synth_cat_dom_sf"/>
</dbReference>
<name>A0ABY4W670_9PROT</name>
<dbReference type="InterPro" id="IPR018496">
    <property type="entry name" value="PsdUridine_synth_RsuA/RluB_CS"/>
</dbReference>
<dbReference type="Pfam" id="PF00849">
    <property type="entry name" value="PseudoU_synth_2"/>
    <property type="match status" value="1"/>
</dbReference>
<evidence type="ECO:0000313" key="5">
    <source>
        <dbReference type="EMBL" id="USG62324.1"/>
    </source>
</evidence>
<keyword evidence="6" id="KW-1185">Reference proteome</keyword>
<dbReference type="Proteomes" id="UP001056291">
    <property type="component" value="Chromosome"/>
</dbReference>
<organism evidence="5 6">
    <name type="scientific">Sneathiella marina</name>
    <dbReference type="NCBI Taxonomy" id="2950108"/>
    <lineage>
        <taxon>Bacteria</taxon>
        <taxon>Pseudomonadati</taxon>
        <taxon>Pseudomonadota</taxon>
        <taxon>Alphaproteobacteria</taxon>
        <taxon>Sneathiellales</taxon>
        <taxon>Sneathiellaceae</taxon>
        <taxon>Sneathiella</taxon>
    </lineage>
</organism>